<sequence>MGKVRCYMISIWAFFDPLYFAFTRLTYLGERQTSILRIKLVRYKGKDVLLSDGTKIRKNDVMIKIHLHNVLLLKELKEIKGQIKRARFIYRQMQQAMPGLSEFIYNHEKNHQIKGIVGITMLYKGADRLGFDILPTSNRFYRWFKYIALYPIYYIAAQQESPLFLKSPNPKYLLMSKNTLTSKYKTLEEV</sequence>
<dbReference type="Pfam" id="PF22790">
    <property type="entry name" value="YkoP"/>
    <property type="match status" value="1"/>
</dbReference>
<reference evidence="2 3" key="1">
    <citation type="submission" date="2019-03" db="EMBL/GenBank/DDBJ databases">
        <title>Genomic Encyclopedia of Type Strains, Phase IV (KMG-IV): sequencing the most valuable type-strain genomes for metagenomic binning, comparative biology and taxonomic classification.</title>
        <authorList>
            <person name="Goeker M."/>
        </authorList>
    </citation>
    <scope>NUCLEOTIDE SEQUENCE [LARGE SCALE GENOMIC DNA]</scope>
    <source>
        <strain evidence="2 3">DSM 19377</strain>
    </source>
</reference>
<feature type="domain" description="YkoP-like" evidence="1">
    <location>
        <begin position="7"/>
        <end position="184"/>
    </location>
</feature>
<dbReference type="EMBL" id="SLXK01000019">
    <property type="protein sequence ID" value="TCP26575.1"/>
    <property type="molecule type" value="Genomic_DNA"/>
</dbReference>
<organism evidence="2 3">
    <name type="scientific">Scopulibacillus darangshiensis</name>
    <dbReference type="NCBI Taxonomy" id="442528"/>
    <lineage>
        <taxon>Bacteria</taxon>
        <taxon>Bacillati</taxon>
        <taxon>Bacillota</taxon>
        <taxon>Bacilli</taxon>
        <taxon>Bacillales</taxon>
        <taxon>Sporolactobacillaceae</taxon>
        <taxon>Scopulibacillus</taxon>
    </lineage>
</organism>
<proteinExistence type="predicted"/>
<dbReference type="Proteomes" id="UP000295416">
    <property type="component" value="Unassembled WGS sequence"/>
</dbReference>
<dbReference type="AlphaFoldDB" id="A0A4R2NYT0"/>
<dbReference type="RefSeq" id="WP_243647060.1">
    <property type="nucleotide sequence ID" value="NZ_SLXK01000019.1"/>
</dbReference>
<evidence type="ECO:0000313" key="3">
    <source>
        <dbReference type="Proteomes" id="UP000295416"/>
    </source>
</evidence>
<comment type="caution">
    <text evidence="2">The sequence shown here is derived from an EMBL/GenBank/DDBJ whole genome shotgun (WGS) entry which is preliminary data.</text>
</comment>
<evidence type="ECO:0000313" key="2">
    <source>
        <dbReference type="EMBL" id="TCP26575.1"/>
    </source>
</evidence>
<gene>
    <name evidence="2" type="ORF">EV207_1195</name>
</gene>
<dbReference type="InterPro" id="IPR054467">
    <property type="entry name" value="YkoP-like_dom"/>
</dbReference>
<accession>A0A4R2NYT0</accession>
<protein>
    <recommendedName>
        <fullName evidence="1">YkoP-like domain-containing protein</fullName>
    </recommendedName>
</protein>
<keyword evidence="3" id="KW-1185">Reference proteome</keyword>
<name>A0A4R2NYT0_9BACL</name>
<evidence type="ECO:0000259" key="1">
    <source>
        <dbReference type="Pfam" id="PF22790"/>
    </source>
</evidence>